<proteinExistence type="predicted"/>
<dbReference type="AlphaFoldDB" id="A0A256G484"/>
<dbReference type="GO" id="GO:0004803">
    <property type="term" value="F:transposase activity"/>
    <property type="evidence" value="ECO:0007669"/>
    <property type="project" value="InterPro"/>
</dbReference>
<evidence type="ECO:0000313" key="3">
    <source>
        <dbReference type="Proteomes" id="UP000216188"/>
    </source>
</evidence>
<dbReference type="Proteomes" id="UP000216188">
    <property type="component" value="Unassembled WGS sequence"/>
</dbReference>
<dbReference type="GO" id="GO:0003677">
    <property type="term" value="F:DNA binding"/>
    <property type="evidence" value="ECO:0007669"/>
    <property type="project" value="InterPro"/>
</dbReference>
<evidence type="ECO:0000259" key="1">
    <source>
        <dbReference type="Pfam" id="PF01609"/>
    </source>
</evidence>
<reference evidence="2 3" key="1">
    <citation type="submission" date="2017-07" db="EMBL/GenBank/DDBJ databases">
        <title>Phylogenetic study on the rhizospheric bacterium Ochrobactrum sp. A44.</title>
        <authorList>
            <person name="Krzyzanowska D.M."/>
            <person name="Ossowicki A."/>
            <person name="Rajewska M."/>
            <person name="Maciag T."/>
            <person name="Kaczynski Z."/>
            <person name="Czerwicka M."/>
            <person name="Jafra S."/>
        </authorList>
    </citation>
    <scope>NUCLEOTIDE SEQUENCE [LARGE SCALE GENOMIC DNA]</scope>
    <source>
        <strain evidence="2 3">CCUG 30717</strain>
    </source>
</reference>
<name>A0A256G484_9HYPH</name>
<feature type="domain" description="Transposase IS4-like" evidence="1">
    <location>
        <begin position="10"/>
        <end position="76"/>
    </location>
</feature>
<dbReference type="EMBL" id="NNRM01000046">
    <property type="protein sequence ID" value="OYR21889.1"/>
    <property type="molecule type" value="Genomic_DNA"/>
</dbReference>
<accession>A0A256G484</accession>
<dbReference type="InterPro" id="IPR002559">
    <property type="entry name" value="Transposase_11"/>
</dbReference>
<comment type="caution">
    <text evidence="2">The sequence shown here is derived from an EMBL/GenBank/DDBJ whole genome shotgun (WGS) entry which is preliminary data.</text>
</comment>
<organism evidence="2 3">
    <name type="scientific">Brucella pseudogrignonensis</name>
    <dbReference type="NCBI Taxonomy" id="419475"/>
    <lineage>
        <taxon>Bacteria</taxon>
        <taxon>Pseudomonadati</taxon>
        <taxon>Pseudomonadota</taxon>
        <taxon>Alphaproteobacteria</taxon>
        <taxon>Hyphomicrobiales</taxon>
        <taxon>Brucellaceae</taxon>
        <taxon>Brucella/Ochrobactrum group</taxon>
        <taxon>Brucella</taxon>
    </lineage>
</organism>
<keyword evidence="3" id="KW-1185">Reference proteome</keyword>
<gene>
    <name evidence="2" type="ORF">CEV34_4690</name>
</gene>
<dbReference type="Pfam" id="PF01609">
    <property type="entry name" value="DDE_Tnp_1"/>
    <property type="match status" value="1"/>
</dbReference>
<protein>
    <submittedName>
        <fullName evidence="2">Transposase DDE domain protein</fullName>
    </submittedName>
</protein>
<sequence length="92" mass="10298">MAKHGALMREKIKASKRHIVVYTLGLMVNLLAHSAGIEESDNAPDVLKDMHESRLWLRRIFADSGYGVPKLIDKLGKTRKVYAGNGPKTRAR</sequence>
<dbReference type="GO" id="GO:0006313">
    <property type="term" value="P:DNA transposition"/>
    <property type="evidence" value="ECO:0007669"/>
    <property type="project" value="InterPro"/>
</dbReference>
<evidence type="ECO:0000313" key="2">
    <source>
        <dbReference type="EMBL" id="OYR21889.1"/>
    </source>
</evidence>